<evidence type="ECO:0000313" key="1">
    <source>
        <dbReference type="EMBL" id="CAG8830204.1"/>
    </source>
</evidence>
<comment type="caution">
    <text evidence="1">The sequence shown here is derived from an EMBL/GenBank/DDBJ whole genome shotgun (WGS) entry which is preliminary data.</text>
</comment>
<dbReference type="EMBL" id="CAJVQC010098710">
    <property type="protein sequence ID" value="CAG8830204.1"/>
    <property type="molecule type" value="Genomic_DNA"/>
</dbReference>
<feature type="non-terminal residue" evidence="1">
    <location>
        <position position="1"/>
    </location>
</feature>
<evidence type="ECO:0000313" key="2">
    <source>
        <dbReference type="Proteomes" id="UP000789920"/>
    </source>
</evidence>
<accession>A0ACA9S7H2</accession>
<organism evidence="1 2">
    <name type="scientific">Racocetra persica</name>
    <dbReference type="NCBI Taxonomy" id="160502"/>
    <lineage>
        <taxon>Eukaryota</taxon>
        <taxon>Fungi</taxon>
        <taxon>Fungi incertae sedis</taxon>
        <taxon>Mucoromycota</taxon>
        <taxon>Glomeromycotina</taxon>
        <taxon>Glomeromycetes</taxon>
        <taxon>Diversisporales</taxon>
        <taxon>Gigasporaceae</taxon>
        <taxon>Racocetra</taxon>
    </lineage>
</organism>
<reference evidence="1" key="1">
    <citation type="submission" date="2021-06" db="EMBL/GenBank/DDBJ databases">
        <authorList>
            <person name="Kallberg Y."/>
            <person name="Tangrot J."/>
            <person name="Rosling A."/>
        </authorList>
    </citation>
    <scope>NUCLEOTIDE SEQUENCE</scope>
    <source>
        <strain evidence="1">MA461A</strain>
    </source>
</reference>
<gene>
    <name evidence="1" type="ORF">RPERSI_LOCUS27730</name>
</gene>
<protein>
    <submittedName>
        <fullName evidence="1">12994_t:CDS:1</fullName>
    </submittedName>
</protein>
<sequence>SFLPELATGYKTQHCYLLYALKLPIPISTRKTQSKPCYINPELNNIPQCNICPKNSRGYPKSATHLPYLVPTQLPR</sequence>
<dbReference type="Proteomes" id="UP000789920">
    <property type="component" value="Unassembled WGS sequence"/>
</dbReference>
<feature type="non-terminal residue" evidence="1">
    <location>
        <position position="76"/>
    </location>
</feature>
<keyword evidence="2" id="KW-1185">Reference proteome</keyword>
<proteinExistence type="predicted"/>
<name>A0ACA9S7H2_9GLOM</name>